<dbReference type="EMBL" id="SOEZ01000018">
    <property type="protein sequence ID" value="TFB54385.1"/>
    <property type="molecule type" value="Genomic_DNA"/>
</dbReference>
<dbReference type="PANTHER" id="PTHR30290">
    <property type="entry name" value="PERIPLASMIC BINDING COMPONENT OF ABC TRANSPORTER"/>
    <property type="match status" value="1"/>
</dbReference>
<dbReference type="PROSITE" id="PS51257">
    <property type="entry name" value="PROKAR_LIPOPROTEIN"/>
    <property type="match status" value="1"/>
</dbReference>
<dbReference type="GO" id="GO:0015833">
    <property type="term" value="P:peptide transport"/>
    <property type="evidence" value="ECO:0007669"/>
    <property type="project" value="TreeGrafter"/>
</dbReference>
<keyword evidence="4 5" id="KW-0732">Signal</keyword>
<dbReference type="InterPro" id="IPR039424">
    <property type="entry name" value="SBP_5"/>
</dbReference>
<dbReference type="SUPFAM" id="SSF53850">
    <property type="entry name" value="Periplasmic binding protein-like II"/>
    <property type="match status" value="1"/>
</dbReference>
<dbReference type="AlphaFoldDB" id="A0A4R8UGB5"/>
<dbReference type="InterPro" id="IPR000914">
    <property type="entry name" value="SBP_5_dom"/>
</dbReference>
<dbReference type="Proteomes" id="UP000297866">
    <property type="component" value="Unassembled WGS sequence"/>
</dbReference>
<dbReference type="Gene3D" id="3.40.190.10">
    <property type="entry name" value="Periplasmic binding protein-like II"/>
    <property type="match status" value="1"/>
</dbReference>
<dbReference type="PANTHER" id="PTHR30290:SF10">
    <property type="entry name" value="PERIPLASMIC OLIGOPEPTIDE-BINDING PROTEIN-RELATED"/>
    <property type="match status" value="1"/>
</dbReference>
<dbReference type="Gene3D" id="3.10.105.10">
    <property type="entry name" value="Dipeptide-binding Protein, Domain 3"/>
    <property type="match status" value="1"/>
</dbReference>
<dbReference type="CDD" id="cd00995">
    <property type="entry name" value="PBP2_NikA_DppA_OppA_like"/>
    <property type="match status" value="1"/>
</dbReference>
<evidence type="ECO:0000313" key="7">
    <source>
        <dbReference type="EMBL" id="TFB54385.1"/>
    </source>
</evidence>
<organism evidence="7 8">
    <name type="scientific">Cryobacterium tagatosivorans</name>
    <dbReference type="NCBI Taxonomy" id="1259199"/>
    <lineage>
        <taxon>Bacteria</taxon>
        <taxon>Bacillati</taxon>
        <taxon>Actinomycetota</taxon>
        <taxon>Actinomycetes</taxon>
        <taxon>Micrococcales</taxon>
        <taxon>Microbacteriaceae</taxon>
        <taxon>Cryobacterium</taxon>
    </lineage>
</organism>
<dbReference type="GO" id="GO:1904680">
    <property type="term" value="F:peptide transmembrane transporter activity"/>
    <property type="evidence" value="ECO:0007669"/>
    <property type="project" value="TreeGrafter"/>
</dbReference>
<evidence type="ECO:0000259" key="6">
    <source>
        <dbReference type="Pfam" id="PF00496"/>
    </source>
</evidence>
<protein>
    <submittedName>
        <fullName evidence="7">ABC transporter substrate-binding protein</fullName>
    </submittedName>
</protein>
<proteinExistence type="inferred from homology"/>
<evidence type="ECO:0000256" key="3">
    <source>
        <dbReference type="ARBA" id="ARBA00022448"/>
    </source>
</evidence>
<feature type="chain" id="PRO_5039181917" evidence="5">
    <location>
        <begin position="22"/>
        <end position="545"/>
    </location>
</feature>
<feature type="signal peptide" evidence="5">
    <location>
        <begin position="1"/>
        <end position="21"/>
    </location>
</feature>
<evidence type="ECO:0000256" key="2">
    <source>
        <dbReference type="ARBA" id="ARBA00005695"/>
    </source>
</evidence>
<accession>A0A4R8UGB5</accession>
<dbReference type="InterPro" id="IPR030678">
    <property type="entry name" value="Peptide/Ni-bd"/>
</dbReference>
<evidence type="ECO:0000313" key="8">
    <source>
        <dbReference type="Proteomes" id="UP000297866"/>
    </source>
</evidence>
<dbReference type="GO" id="GO:0043190">
    <property type="term" value="C:ATP-binding cassette (ABC) transporter complex"/>
    <property type="evidence" value="ECO:0007669"/>
    <property type="project" value="InterPro"/>
</dbReference>
<comment type="subcellular location">
    <subcellularLocation>
        <location evidence="1">Cell envelope</location>
    </subcellularLocation>
</comment>
<sequence length="545" mass="58029">MKKKKAVAALAVLTLALTGCAGAPKTSEGPSLAKDDLLVTTPEAVGELDLATWNLPFGEPASLDPIKAFNYPENTVVANLCEGLMQLQPDYSITPNLAEKVDSPDASTYVYTLRQGVTFWDGQPMTTEDVLFSLGRQLDPNEGSYWAGGIVDNIASIDQTGDWEVTVKLKAPDATFNSYMVTPVGTVVQKAHREAAGESYGTPAGLVMCTGPFSVGAWNEGQSISLQRNSSYWNEDKAAKTAQVDINFIVDSAAIANALSTGAIDGSYDVPLGALSTLQNSTEGTLNLGRSLQLVAIIGTGNGAFADPAVRKALMMATDREAIANTVFEGTAQASRSLVPNNGWAYGASEFESGRENLAPTGVDIEGAREVLKEATVDLTQPIKIVYPSERTYYADIISEISNGAAAIGLKVEPEGIPSAQFGAFFSDPKARQGHDAFVTNNYMDVPDPLDFLRTIMGTGGSQNYNEYSSPEVDDLLAEAAAATDEDERAALVNEIQDIAMTDLPWIPIADPSVRLFLNKRITGVPASFVYLYYPWAADLGAAAE</sequence>
<dbReference type="Pfam" id="PF00496">
    <property type="entry name" value="SBP_bac_5"/>
    <property type="match status" value="1"/>
</dbReference>
<comment type="caution">
    <text evidence="7">The sequence shown here is derived from an EMBL/GenBank/DDBJ whole genome shotgun (WGS) entry which is preliminary data.</text>
</comment>
<evidence type="ECO:0000256" key="5">
    <source>
        <dbReference type="SAM" id="SignalP"/>
    </source>
</evidence>
<dbReference type="PIRSF" id="PIRSF002741">
    <property type="entry name" value="MppA"/>
    <property type="match status" value="1"/>
</dbReference>
<evidence type="ECO:0000256" key="1">
    <source>
        <dbReference type="ARBA" id="ARBA00004196"/>
    </source>
</evidence>
<name>A0A4R8UGB5_9MICO</name>
<gene>
    <name evidence="7" type="ORF">E3O23_03490</name>
</gene>
<comment type="similarity">
    <text evidence="2">Belongs to the bacterial solute-binding protein 5 family.</text>
</comment>
<reference evidence="7 8" key="1">
    <citation type="submission" date="2019-03" db="EMBL/GenBank/DDBJ databases">
        <title>Genomics of glacier-inhabiting Cryobacterium strains.</title>
        <authorList>
            <person name="Liu Q."/>
            <person name="Xin Y.-H."/>
        </authorList>
    </citation>
    <scope>NUCLEOTIDE SEQUENCE [LARGE SCALE GENOMIC DNA]</scope>
    <source>
        <strain evidence="7 8">Sr47</strain>
    </source>
</reference>
<dbReference type="GO" id="GO:0030313">
    <property type="term" value="C:cell envelope"/>
    <property type="evidence" value="ECO:0007669"/>
    <property type="project" value="UniProtKB-SubCell"/>
</dbReference>
<dbReference type="Gene3D" id="3.90.76.10">
    <property type="entry name" value="Dipeptide-binding Protein, Domain 1"/>
    <property type="match status" value="1"/>
</dbReference>
<dbReference type="OrthoDB" id="5243526at2"/>
<evidence type="ECO:0000256" key="4">
    <source>
        <dbReference type="ARBA" id="ARBA00022729"/>
    </source>
</evidence>
<dbReference type="GO" id="GO:0042597">
    <property type="term" value="C:periplasmic space"/>
    <property type="evidence" value="ECO:0007669"/>
    <property type="project" value="UniProtKB-ARBA"/>
</dbReference>
<feature type="domain" description="Solute-binding protein family 5" evidence="6">
    <location>
        <begin position="93"/>
        <end position="463"/>
    </location>
</feature>
<dbReference type="RefSeq" id="WP_134488223.1">
    <property type="nucleotide sequence ID" value="NZ_SOEZ01000018.1"/>
</dbReference>
<keyword evidence="8" id="KW-1185">Reference proteome</keyword>
<keyword evidence="3" id="KW-0813">Transport</keyword>